<evidence type="ECO:0000256" key="2">
    <source>
        <dbReference type="ARBA" id="ARBA00022737"/>
    </source>
</evidence>
<dbReference type="InterPro" id="IPR011992">
    <property type="entry name" value="EF-hand-dom_pair"/>
</dbReference>
<dbReference type="InterPro" id="IPR002048">
    <property type="entry name" value="EF_hand_dom"/>
</dbReference>
<dbReference type="EMBL" id="JBICCN010000083">
    <property type="protein sequence ID" value="KAL3095277.1"/>
    <property type="molecule type" value="Genomic_DNA"/>
</dbReference>
<evidence type="ECO:0000313" key="7">
    <source>
        <dbReference type="Proteomes" id="UP001620645"/>
    </source>
</evidence>
<dbReference type="GO" id="GO:0046872">
    <property type="term" value="F:metal ion binding"/>
    <property type="evidence" value="ECO:0007669"/>
    <property type="project" value="UniProtKB-KW"/>
</dbReference>
<dbReference type="InterPro" id="IPR018247">
    <property type="entry name" value="EF_Hand_1_Ca_BS"/>
</dbReference>
<dbReference type="PANTHER" id="PTHR23048:SF0">
    <property type="entry name" value="CALMODULIN LIKE 3"/>
    <property type="match status" value="1"/>
</dbReference>
<evidence type="ECO:0000313" key="6">
    <source>
        <dbReference type="EMBL" id="KAL3095277.1"/>
    </source>
</evidence>
<evidence type="ECO:0000256" key="4">
    <source>
        <dbReference type="SAM" id="MobiDB-lite"/>
    </source>
</evidence>
<reference evidence="6 7" key="1">
    <citation type="submission" date="2024-10" db="EMBL/GenBank/DDBJ databases">
        <authorList>
            <person name="Kim D."/>
        </authorList>
    </citation>
    <scope>NUCLEOTIDE SEQUENCE [LARGE SCALE GENOMIC DNA]</scope>
    <source>
        <strain evidence="6">Taebaek</strain>
    </source>
</reference>
<keyword evidence="3" id="KW-0106">Calcium</keyword>
<feature type="domain" description="EF-hand" evidence="5">
    <location>
        <begin position="127"/>
        <end position="162"/>
    </location>
</feature>
<dbReference type="Gene3D" id="1.10.238.10">
    <property type="entry name" value="EF-hand"/>
    <property type="match status" value="3"/>
</dbReference>
<organism evidence="6 7">
    <name type="scientific">Heterodera schachtii</name>
    <name type="common">Sugarbeet cyst nematode worm</name>
    <name type="synonym">Tylenchus schachtii</name>
    <dbReference type="NCBI Taxonomy" id="97005"/>
    <lineage>
        <taxon>Eukaryota</taxon>
        <taxon>Metazoa</taxon>
        <taxon>Ecdysozoa</taxon>
        <taxon>Nematoda</taxon>
        <taxon>Chromadorea</taxon>
        <taxon>Rhabditida</taxon>
        <taxon>Tylenchina</taxon>
        <taxon>Tylenchomorpha</taxon>
        <taxon>Tylenchoidea</taxon>
        <taxon>Heteroderidae</taxon>
        <taxon>Heteroderinae</taxon>
        <taxon>Heterodera</taxon>
    </lineage>
</organism>
<feature type="compositionally biased region" description="Low complexity" evidence="4">
    <location>
        <begin position="67"/>
        <end position="79"/>
    </location>
</feature>
<name>A0ABD2JXF0_HETSC</name>
<dbReference type="FunFam" id="1.10.238.10:FF:000238">
    <property type="entry name" value="CALmodulin related genes"/>
    <property type="match status" value="1"/>
</dbReference>
<accession>A0ABD2JXF0</accession>
<feature type="domain" description="EF-hand" evidence="5">
    <location>
        <begin position="199"/>
        <end position="234"/>
    </location>
</feature>
<dbReference type="Proteomes" id="UP001620645">
    <property type="component" value="Unassembled WGS sequence"/>
</dbReference>
<dbReference type="PANTHER" id="PTHR23048">
    <property type="entry name" value="MYOSIN LIGHT CHAIN 1, 3"/>
    <property type="match status" value="1"/>
</dbReference>
<gene>
    <name evidence="6" type="ORF">niasHS_007376</name>
</gene>
<sequence length="266" mass="29805">MMLLRGGVQRPNATAAGTFLSPPSGSTRRRNTTGTNGVATTASAQFSQHLFASNSPSRLRRQNSARPSSHQSLQQSPLQAVPSTATEADRRKSRASSLAMSTRKLSLFNRWKNQAMLDTALEGISEEEMVEYKEAFRLFDKDGNGSISCKELGVAMRSLGQNPTEQELLDMVNEVDVDGSGTIDFAEFCQMMKRMNKENDQEMIREAFRVFDRDGNGFITAEEFRYFMTHMGEQFSDEEVDEIINEVDIDGDGQIDYEEFVKMMAS</sequence>
<protein>
    <recommendedName>
        <fullName evidence="5">EF-hand domain-containing protein</fullName>
    </recommendedName>
</protein>
<dbReference type="FunFam" id="1.10.238.10:FF:000251">
    <property type="entry name" value="Calmodulin-related protein 97A"/>
    <property type="match status" value="1"/>
</dbReference>
<feature type="region of interest" description="Disordered" evidence="4">
    <location>
        <begin position="55"/>
        <end position="99"/>
    </location>
</feature>
<feature type="domain" description="EF-hand" evidence="5">
    <location>
        <begin position="163"/>
        <end position="198"/>
    </location>
</feature>
<comment type="caution">
    <text evidence="6">The sequence shown here is derived from an EMBL/GenBank/DDBJ whole genome shotgun (WGS) entry which is preliminary data.</text>
</comment>
<evidence type="ECO:0000259" key="5">
    <source>
        <dbReference type="PROSITE" id="PS50222"/>
    </source>
</evidence>
<dbReference type="CDD" id="cd00051">
    <property type="entry name" value="EFh"/>
    <property type="match status" value="2"/>
</dbReference>
<dbReference type="PROSITE" id="PS50222">
    <property type="entry name" value="EF_HAND_2"/>
    <property type="match status" value="4"/>
</dbReference>
<dbReference type="SMART" id="SM00054">
    <property type="entry name" value="EFh"/>
    <property type="match status" value="4"/>
</dbReference>
<dbReference type="AlphaFoldDB" id="A0ABD2JXF0"/>
<dbReference type="PROSITE" id="PS00018">
    <property type="entry name" value="EF_HAND_1"/>
    <property type="match status" value="4"/>
</dbReference>
<evidence type="ECO:0000256" key="1">
    <source>
        <dbReference type="ARBA" id="ARBA00022723"/>
    </source>
</evidence>
<feature type="domain" description="EF-hand" evidence="5">
    <location>
        <begin position="235"/>
        <end position="266"/>
    </location>
</feature>
<evidence type="ECO:0000256" key="3">
    <source>
        <dbReference type="ARBA" id="ARBA00022837"/>
    </source>
</evidence>
<feature type="region of interest" description="Disordered" evidence="4">
    <location>
        <begin position="1"/>
        <end position="36"/>
    </location>
</feature>
<dbReference type="Pfam" id="PF13499">
    <property type="entry name" value="EF-hand_7"/>
    <property type="match status" value="2"/>
</dbReference>
<dbReference type="SUPFAM" id="SSF47473">
    <property type="entry name" value="EF-hand"/>
    <property type="match status" value="1"/>
</dbReference>
<keyword evidence="2" id="KW-0677">Repeat</keyword>
<dbReference type="InterPro" id="IPR050230">
    <property type="entry name" value="CALM/Myosin/TropC-like"/>
</dbReference>
<proteinExistence type="predicted"/>
<keyword evidence="1" id="KW-0479">Metal-binding</keyword>
<keyword evidence="7" id="KW-1185">Reference proteome</keyword>